<dbReference type="InterPro" id="IPR042229">
    <property type="entry name" value="Listeria/Bacterioides_rpt_sf"/>
</dbReference>
<evidence type="ECO:0000256" key="2">
    <source>
        <dbReference type="SAM" id="MobiDB-lite"/>
    </source>
</evidence>
<evidence type="ECO:0000256" key="3">
    <source>
        <dbReference type="SAM" id="Phobius"/>
    </source>
</evidence>
<dbReference type="Pfam" id="PF03382">
    <property type="entry name" value="DUF285"/>
    <property type="match status" value="2"/>
</dbReference>
<evidence type="ECO:0000256" key="1">
    <source>
        <dbReference type="ARBA" id="ARBA00004196"/>
    </source>
</evidence>
<dbReference type="InterPro" id="IPR005046">
    <property type="entry name" value="DUF285"/>
</dbReference>
<evidence type="ECO:0000313" key="5">
    <source>
        <dbReference type="Proteomes" id="UP000294743"/>
    </source>
</evidence>
<protein>
    <submittedName>
        <fullName evidence="4">LPXTG-motif cell wall-anchored protein/uncharacterized repeat protein (TIGR02543 family)</fullName>
    </submittedName>
</protein>
<dbReference type="NCBIfam" id="TIGR01167">
    <property type="entry name" value="LPXTG_anchor"/>
    <property type="match status" value="1"/>
</dbReference>
<name>A0A4R7ZA26_9FIRM</name>
<evidence type="ECO:0000313" key="4">
    <source>
        <dbReference type="EMBL" id="TDW08418.1"/>
    </source>
</evidence>
<keyword evidence="3" id="KW-0472">Membrane</keyword>
<dbReference type="PANTHER" id="PTHR13318">
    <property type="entry name" value="PARTNER OF PAIRED, ISOFORM B-RELATED"/>
    <property type="match status" value="1"/>
</dbReference>
<dbReference type="NCBIfam" id="TIGR02167">
    <property type="entry name" value="Liste_lipo_26"/>
    <property type="match status" value="12"/>
</dbReference>
<keyword evidence="3" id="KW-0812">Transmembrane</keyword>
<reference evidence="4 5" key="1">
    <citation type="submission" date="2019-03" db="EMBL/GenBank/DDBJ databases">
        <title>Genomic Encyclopedia of Type Strains, Phase IV (KMG-IV): sequencing the most valuable type-strain genomes for metagenomic binning, comparative biology and taxonomic classification.</title>
        <authorList>
            <person name="Goeker M."/>
        </authorList>
    </citation>
    <scope>NUCLEOTIDE SEQUENCE [LARGE SCALE GENOMIC DNA]</scope>
    <source>
        <strain evidence="4 5">DSM 28867</strain>
    </source>
</reference>
<dbReference type="InterPro" id="IPR013378">
    <property type="entry name" value="InlB-like_B-rpt"/>
</dbReference>
<proteinExistence type="predicted"/>
<dbReference type="InterPro" id="IPR011889">
    <property type="entry name" value="Liste_lipo_26"/>
</dbReference>
<dbReference type="GO" id="GO:0031146">
    <property type="term" value="P:SCF-dependent proteasomal ubiquitin-dependent protein catabolic process"/>
    <property type="evidence" value="ECO:0007669"/>
    <property type="project" value="TreeGrafter"/>
</dbReference>
<keyword evidence="5" id="KW-1185">Reference proteome</keyword>
<feature type="transmembrane region" description="Helical" evidence="3">
    <location>
        <begin position="779"/>
        <end position="798"/>
    </location>
</feature>
<dbReference type="RefSeq" id="WP_166667640.1">
    <property type="nucleotide sequence ID" value="NZ_SODD01000070.1"/>
</dbReference>
<dbReference type="AlphaFoldDB" id="A0A4R7ZA26"/>
<dbReference type="Gene3D" id="3.80.10.10">
    <property type="entry name" value="Ribonuclease Inhibitor"/>
    <property type="match status" value="2"/>
</dbReference>
<comment type="subcellular location">
    <subcellularLocation>
        <location evidence="1">Cell envelope</location>
    </subcellularLocation>
</comment>
<dbReference type="InterPro" id="IPR032675">
    <property type="entry name" value="LRR_dom_sf"/>
</dbReference>
<dbReference type="NCBIfam" id="TIGR02543">
    <property type="entry name" value="List_Bact_rpt"/>
    <property type="match status" value="1"/>
</dbReference>
<dbReference type="SUPFAM" id="SSF52058">
    <property type="entry name" value="L domain-like"/>
    <property type="match status" value="1"/>
</dbReference>
<gene>
    <name evidence="4" type="ORF">EDD63_1705</name>
</gene>
<dbReference type="Pfam" id="PF09479">
    <property type="entry name" value="Flg_new"/>
    <property type="match status" value="2"/>
</dbReference>
<dbReference type="Proteomes" id="UP000294743">
    <property type="component" value="Unassembled WGS sequence"/>
</dbReference>
<feature type="compositionally biased region" description="Basic and acidic residues" evidence="2">
    <location>
        <begin position="734"/>
        <end position="748"/>
    </location>
</feature>
<dbReference type="GO" id="GO:0030313">
    <property type="term" value="C:cell envelope"/>
    <property type="evidence" value="ECO:0007669"/>
    <property type="project" value="UniProtKB-SubCell"/>
</dbReference>
<comment type="caution">
    <text evidence="4">The sequence shown here is derived from an EMBL/GenBank/DDBJ whole genome shotgun (WGS) entry which is preliminary data.</text>
</comment>
<accession>A0A4R7ZA26</accession>
<organism evidence="4 5">
    <name type="scientific">Breznakia blatticola</name>
    <dbReference type="NCBI Taxonomy" id="1754012"/>
    <lineage>
        <taxon>Bacteria</taxon>
        <taxon>Bacillati</taxon>
        <taxon>Bacillota</taxon>
        <taxon>Erysipelotrichia</taxon>
        <taxon>Erysipelotrichales</taxon>
        <taxon>Erysipelotrichaceae</taxon>
        <taxon>Breznakia</taxon>
    </lineage>
</organism>
<dbReference type="EMBL" id="SODD01000070">
    <property type="protein sequence ID" value="TDW08418.1"/>
    <property type="molecule type" value="Genomic_DNA"/>
</dbReference>
<dbReference type="Gene3D" id="2.60.40.4270">
    <property type="entry name" value="Listeria-Bacteroides repeat domain"/>
    <property type="match status" value="2"/>
</dbReference>
<keyword evidence="3" id="KW-1133">Transmembrane helix</keyword>
<sequence length="805" mass="90334">MNKAKRNFMICLISSLFLVGTGFTNVEQHVENPDEITEVTEEVEVTETEETIEETSEEVTENGEQEEYDKESAFVTSVTTTTLSIPVTSVTTGEETRTITKKGKHGVDWVLYDDGELVLGSGELKARSENLGSPSNFSIYSNKVKKIKVEGPVNIQNGYNMFRNYNTLEIVEGAEHFTFNGENINLSGMFSLCGKLTLIDVSNWDTENVIDMSAMFQGCDSLTNLDVSKWNTKNVTDMSAMFQGCNSLTNLDVSKWNTKNVTNMYVMFHNCKSLTNLDVSEWNTENVTDMSFMYNGCNGLTNLDISEWNSKSVTTMTSMFGGCRSLTDLNVLGLDTDSVTNMRSMFSGCSSLNYLDVSGFNTENVTDMDCMFKGCSGLTNLDTSKWNTENVTNMFGMFSECHSLTNLNVSEWNTENVTNMYAMFSECNSLTHLDLSGFNTKNVTEMSFMFEKCSSLTYLDLSGFNTENVKKMYAMFSACHSLTHLDLSGFNTKNAKEMSYMFLSDNNLHTIKLNEKTRFIEKNSWLSAVLTSDAITGKWVGLTTGNIYSSSDEFMGQYDGSIPDTYQWEYLIDVHFDANGGEVSSTISNQRINQATNVTKVASPTKYGYTFVGWEWSDGELWDFDSMKPYEYAEKKGLSIHEMAGRTITFVAKWTPNQYPIKYNIDGGINAEANPNEYAFGTGVESFKEPTKIGYTFKGWHSDAEFKNEITSIPSTYAEPVTLYAKWEKDVEKVEPKTHSKPPIKDNETPTNLASKEPVFTGENTETFAVVQTGDSTNVSTLFILVGLSSLTALFIFFRRKKYSK</sequence>
<feature type="region of interest" description="Disordered" evidence="2">
    <location>
        <begin position="734"/>
        <end position="756"/>
    </location>
</feature>
<dbReference type="GO" id="GO:0019005">
    <property type="term" value="C:SCF ubiquitin ligase complex"/>
    <property type="evidence" value="ECO:0007669"/>
    <property type="project" value="TreeGrafter"/>
</dbReference>